<name>A0A1J9RPT3_9PEZI</name>
<dbReference type="GeneID" id="31018790"/>
<evidence type="ECO:0000256" key="1">
    <source>
        <dbReference type="SAM" id="MobiDB-lite"/>
    </source>
</evidence>
<feature type="chain" id="PRO_5012905029" evidence="2">
    <location>
        <begin position="22"/>
        <end position="171"/>
    </location>
</feature>
<dbReference type="EMBL" id="MNUE01000070">
    <property type="protein sequence ID" value="OJD29924.1"/>
    <property type="molecule type" value="Genomic_DNA"/>
</dbReference>
<keyword evidence="2" id="KW-0732">Signal</keyword>
<protein>
    <submittedName>
        <fullName evidence="3">Uncharacterized protein</fullName>
    </submittedName>
</protein>
<evidence type="ECO:0000313" key="3">
    <source>
        <dbReference type="EMBL" id="OJD29924.1"/>
    </source>
</evidence>
<reference evidence="3 4" key="1">
    <citation type="submission" date="2016-10" db="EMBL/GenBank/DDBJ databases">
        <title>Proteomics and genomics reveal pathogen-plant mechanisms compatible with a hemibiotrophic lifestyle of Diplodia corticola.</title>
        <authorList>
            <person name="Fernandes I."/>
            <person name="De Jonge R."/>
            <person name="Van De Peer Y."/>
            <person name="Devreese B."/>
            <person name="Alves A."/>
            <person name="Esteves A.C."/>
        </authorList>
    </citation>
    <scope>NUCLEOTIDE SEQUENCE [LARGE SCALE GENOMIC DNA]</scope>
    <source>
        <strain evidence="3 4">CBS 112549</strain>
    </source>
</reference>
<feature type="region of interest" description="Disordered" evidence="1">
    <location>
        <begin position="47"/>
        <end position="66"/>
    </location>
</feature>
<proteinExistence type="predicted"/>
<evidence type="ECO:0000313" key="4">
    <source>
        <dbReference type="Proteomes" id="UP000183809"/>
    </source>
</evidence>
<comment type="caution">
    <text evidence="3">The sequence shown here is derived from an EMBL/GenBank/DDBJ whole genome shotgun (WGS) entry which is preliminary data.</text>
</comment>
<keyword evidence="4" id="KW-1185">Reference proteome</keyword>
<dbReference type="STRING" id="236234.A0A1J9RPT3"/>
<sequence length="171" mass="17317">MRFATIATPLLAAGLTATTSASPLPNTNTPRAGAPAYKPITPPCRVTDPLPATNATSDPTTAGLRPSASLTASHQLYSWDRPASDAAYLNASTLWTDCIEQCNGLSGCVSAFLAYDVPAEPRYGAPGGALGIACRMFDVAVAAADFAPVANGSYVRPVAGVIGGEGCGKGE</sequence>
<feature type="region of interest" description="Disordered" evidence="1">
    <location>
        <begin position="18"/>
        <end position="40"/>
    </location>
</feature>
<accession>A0A1J9RPT3</accession>
<dbReference type="RefSeq" id="XP_020126184.1">
    <property type="nucleotide sequence ID" value="XM_020278529.1"/>
</dbReference>
<gene>
    <name evidence="3" type="ORF">BKCO1_7000054</name>
</gene>
<organism evidence="3 4">
    <name type="scientific">Diplodia corticola</name>
    <dbReference type="NCBI Taxonomy" id="236234"/>
    <lineage>
        <taxon>Eukaryota</taxon>
        <taxon>Fungi</taxon>
        <taxon>Dikarya</taxon>
        <taxon>Ascomycota</taxon>
        <taxon>Pezizomycotina</taxon>
        <taxon>Dothideomycetes</taxon>
        <taxon>Dothideomycetes incertae sedis</taxon>
        <taxon>Botryosphaeriales</taxon>
        <taxon>Botryosphaeriaceae</taxon>
        <taxon>Diplodia</taxon>
    </lineage>
</organism>
<dbReference type="AlphaFoldDB" id="A0A1J9RPT3"/>
<evidence type="ECO:0000256" key="2">
    <source>
        <dbReference type="SAM" id="SignalP"/>
    </source>
</evidence>
<dbReference type="OrthoDB" id="3938895at2759"/>
<feature type="signal peptide" evidence="2">
    <location>
        <begin position="1"/>
        <end position="21"/>
    </location>
</feature>
<dbReference type="Proteomes" id="UP000183809">
    <property type="component" value="Unassembled WGS sequence"/>
</dbReference>